<dbReference type="EMBL" id="JAWCUI010000080">
    <property type="protein sequence ID" value="KAL1889056.1"/>
    <property type="molecule type" value="Genomic_DNA"/>
</dbReference>
<keyword evidence="2" id="KW-1185">Reference proteome</keyword>
<protein>
    <submittedName>
        <fullName evidence="1">Uncharacterized protein</fullName>
    </submittedName>
</protein>
<accession>A0ABR3YL28</accession>
<evidence type="ECO:0000313" key="1">
    <source>
        <dbReference type="EMBL" id="KAL1889056.1"/>
    </source>
</evidence>
<comment type="caution">
    <text evidence="1">The sequence shown here is derived from an EMBL/GenBank/DDBJ whole genome shotgun (WGS) entry which is preliminary data.</text>
</comment>
<gene>
    <name evidence="1" type="ORF">Sste5346_009121</name>
</gene>
<sequence length="123" mass="13565">MPVVGSDVVPLLARNNVQQPDRVNWHPGFRILSMYHGQEVRPADMVYPGVGPPQDQVVWSNNRGRFALNGRVPAVVCSGTEVWYIGNNRTDLLPVQDNEFAQAMRSWGNNLYSTGIFAAGGPT</sequence>
<organism evidence="1 2">
    <name type="scientific">Sporothrix stenoceras</name>
    <dbReference type="NCBI Taxonomy" id="5173"/>
    <lineage>
        <taxon>Eukaryota</taxon>
        <taxon>Fungi</taxon>
        <taxon>Dikarya</taxon>
        <taxon>Ascomycota</taxon>
        <taxon>Pezizomycotina</taxon>
        <taxon>Sordariomycetes</taxon>
        <taxon>Sordariomycetidae</taxon>
        <taxon>Ophiostomatales</taxon>
        <taxon>Ophiostomataceae</taxon>
        <taxon>Sporothrix</taxon>
    </lineage>
</organism>
<reference evidence="1 2" key="1">
    <citation type="journal article" date="2024" name="IMA Fungus">
        <title>IMA Genome - F19 : A genome assembly and annotation guide to empower mycologists, including annotated draft genome sequences of Ceratocystis pirilliformis, Diaporthe australafricana, Fusarium ophioides, Paecilomyces lecythidis, and Sporothrix stenoceras.</title>
        <authorList>
            <person name="Aylward J."/>
            <person name="Wilson A.M."/>
            <person name="Visagie C.M."/>
            <person name="Spraker J."/>
            <person name="Barnes I."/>
            <person name="Buitendag C."/>
            <person name="Ceriani C."/>
            <person name="Del Mar Angel L."/>
            <person name="du Plessis D."/>
            <person name="Fuchs T."/>
            <person name="Gasser K."/>
            <person name="Kramer D."/>
            <person name="Li W."/>
            <person name="Munsamy K."/>
            <person name="Piso A."/>
            <person name="Price J.L."/>
            <person name="Sonnekus B."/>
            <person name="Thomas C."/>
            <person name="van der Nest A."/>
            <person name="van Dijk A."/>
            <person name="van Heerden A."/>
            <person name="van Vuuren N."/>
            <person name="Yilmaz N."/>
            <person name="Duong T.A."/>
            <person name="van der Merwe N.A."/>
            <person name="Wingfield M.J."/>
            <person name="Wingfield B.D."/>
        </authorList>
    </citation>
    <scope>NUCLEOTIDE SEQUENCE [LARGE SCALE GENOMIC DNA]</scope>
    <source>
        <strain evidence="1 2">CMW 5346</strain>
    </source>
</reference>
<evidence type="ECO:0000313" key="2">
    <source>
        <dbReference type="Proteomes" id="UP001583186"/>
    </source>
</evidence>
<name>A0ABR3YL28_9PEZI</name>
<dbReference type="Proteomes" id="UP001583186">
    <property type="component" value="Unassembled WGS sequence"/>
</dbReference>
<proteinExistence type="predicted"/>